<evidence type="ECO:0000256" key="5">
    <source>
        <dbReference type="ARBA" id="ARBA00022801"/>
    </source>
</evidence>
<keyword evidence="3" id="KW-0540">Nuclease</keyword>
<comment type="caution">
    <text evidence="6">The sequence shown here is derived from an EMBL/GenBank/DDBJ whole genome shotgun (WGS) entry which is preliminary data.</text>
</comment>
<dbReference type="RefSeq" id="WP_133283889.1">
    <property type="nucleotide sequence ID" value="NZ_SMSI01000001.1"/>
</dbReference>
<sequence length="115" mass="13473">MADRTVFRLQDIVDSIDKIDALLEGNRFEDLYRDDVRRAAFERFLEILSEASKHIPENLKNEEPAVPWSQIRGIGNHLRHAYHRVDFELLWNTWQNGELAALKDAVRRMLAKISS</sequence>
<evidence type="ECO:0000256" key="3">
    <source>
        <dbReference type="ARBA" id="ARBA00022722"/>
    </source>
</evidence>
<accession>A0A4R5PPQ5</accession>
<dbReference type="InterPro" id="IPR051813">
    <property type="entry name" value="HepT_RNase_toxin"/>
</dbReference>
<gene>
    <name evidence="6" type="ORF">E2A64_08225</name>
</gene>
<dbReference type="PANTHER" id="PTHR34139:SF1">
    <property type="entry name" value="RNASE MJ1380-RELATED"/>
    <property type="match status" value="1"/>
</dbReference>
<dbReference type="GO" id="GO:0004540">
    <property type="term" value="F:RNA nuclease activity"/>
    <property type="evidence" value="ECO:0007669"/>
    <property type="project" value="InterPro"/>
</dbReference>
<dbReference type="EMBL" id="SMSI01000001">
    <property type="protein sequence ID" value="TDH39056.1"/>
    <property type="molecule type" value="Genomic_DNA"/>
</dbReference>
<evidence type="ECO:0000313" key="7">
    <source>
        <dbReference type="Proteomes" id="UP000295131"/>
    </source>
</evidence>
<dbReference type="Pfam" id="PF01934">
    <property type="entry name" value="HepT-like"/>
    <property type="match status" value="1"/>
</dbReference>
<reference evidence="6 7" key="1">
    <citation type="journal article" date="2013" name="Int. J. Syst. Evol. Microbiol.">
        <title>Hoeflea suaedae sp. nov., an endophytic bacterium isolated from the root of the halophyte Suaeda maritima.</title>
        <authorList>
            <person name="Chung E.J."/>
            <person name="Park J.A."/>
            <person name="Pramanik P."/>
            <person name="Bibi F."/>
            <person name="Jeon C.O."/>
            <person name="Chung Y.R."/>
        </authorList>
    </citation>
    <scope>NUCLEOTIDE SEQUENCE [LARGE SCALE GENOMIC DNA]</scope>
    <source>
        <strain evidence="6 7">YC6898</strain>
    </source>
</reference>
<dbReference type="OrthoDB" id="4829434at2"/>
<protein>
    <submittedName>
        <fullName evidence="6">DUF86 domain-containing protein</fullName>
    </submittedName>
</protein>
<name>A0A4R5PPQ5_9HYPH</name>
<dbReference type="GO" id="GO:0016787">
    <property type="term" value="F:hydrolase activity"/>
    <property type="evidence" value="ECO:0007669"/>
    <property type="project" value="UniProtKB-KW"/>
</dbReference>
<dbReference type="Proteomes" id="UP000295131">
    <property type="component" value="Unassembled WGS sequence"/>
</dbReference>
<dbReference type="InterPro" id="IPR008201">
    <property type="entry name" value="HepT-like"/>
</dbReference>
<keyword evidence="4" id="KW-0547">Nucleotide-binding</keyword>
<keyword evidence="2" id="KW-1277">Toxin-antitoxin system</keyword>
<evidence type="ECO:0000256" key="1">
    <source>
        <dbReference type="ARBA" id="ARBA00022553"/>
    </source>
</evidence>
<organism evidence="6 7">
    <name type="scientific">Pseudohoeflea suaedae</name>
    <dbReference type="NCBI Taxonomy" id="877384"/>
    <lineage>
        <taxon>Bacteria</taxon>
        <taxon>Pseudomonadati</taxon>
        <taxon>Pseudomonadota</taxon>
        <taxon>Alphaproteobacteria</taxon>
        <taxon>Hyphomicrobiales</taxon>
        <taxon>Rhizobiaceae</taxon>
        <taxon>Pseudohoeflea</taxon>
    </lineage>
</organism>
<evidence type="ECO:0000256" key="4">
    <source>
        <dbReference type="ARBA" id="ARBA00022741"/>
    </source>
</evidence>
<dbReference type="GO" id="GO:0000166">
    <property type="term" value="F:nucleotide binding"/>
    <property type="evidence" value="ECO:0007669"/>
    <property type="project" value="UniProtKB-KW"/>
</dbReference>
<proteinExistence type="predicted"/>
<evidence type="ECO:0000256" key="2">
    <source>
        <dbReference type="ARBA" id="ARBA00022649"/>
    </source>
</evidence>
<dbReference type="GO" id="GO:0110001">
    <property type="term" value="C:toxin-antitoxin complex"/>
    <property type="evidence" value="ECO:0007669"/>
    <property type="project" value="InterPro"/>
</dbReference>
<keyword evidence="7" id="KW-1185">Reference proteome</keyword>
<dbReference type="AlphaFoldDB" id="A0A4R5PPQ5"/>
<dbReference type="PANTHER" id="PTHR34139">
    <property type="entry name" value="UPF0331 PROTEIN MJ0127"/>
    <property type="match status" value="1"/>
</dbReference>
<keyword evidence="5" id="KW-0378">Hydrolase</keyword>
<evidence type="ECO:0000313" key="6">
    <source>
        <dbReference type="EMBL" id="TDH39056.1"/>
    </source>
</evidence>
<keyword evidence="1" id="KW-0597">Phosphoprotein</keyword>